<evidence type="ECO:0000313" key="15">
    <source>
        <dbReference type="EMBL" id="APP88496.1"/>
    </source>
</evidence>
<dbReference type="EMBL" id="KX897545">
    <property type="protein sequence ID" value="APP88496.1"/>
    <property type="molecule type" value="Genomic_DNA"/>
</dbReference>
<evidence type="ECO:0000256" key="10">
    <source>
        <dbReference type="ARBA" id="ARBA00023136"/>
    </source>
</evidence>
<geneLocation type="plastid" evidence="15"/>
<keyword evidence="15" id="KW-0934">Plastid</keyword>
<feature type="transmembrane region" description="Helical" evidence="14">
    <location>
        <begin position="160"/>
        <end position="182"/>
    </location>
</feature>
<evidence type="ECO:0000256" key="13">
    <source>
        <dbReference type="ARBA" id="ARBA00042475"/>
    </source>
</evidence>
<dbReference type="PANTHER" id="PTHR43448:SF7">
    <property type="entry name" value="4-HYDROXYBENZOATE SOLANESYLTRANSFERASE"/>
    <property type="match status" value="1"/>
</dbReference>
<dbReference type="PROSITE" id="PS00943">
    <property type="entry name" value="UBIA"/>
    <property type="match status" value="1"/>
</dbReference>
<dbReference type="InterPro" id="IPR030470">
    <property type="entry name" value="UbiA_prenylTrfase_CS"/>
</dbReference>
<evidence type="ECO:0000256" key="8">
    <source>
        <dbReference type="ARBA" id="ARBA00022989"/>
    </source>
</evidence>
<evidence type="ECO:0000256" key="6">
    <source>
        <dbReference type="ARBA" id="ARBA00022679"/>
    </source>
</evidence>
<dbReference type="PANTHER" id="PTHR43448">
    <property type="entry name" value="PROTOHEME IX FARNESYLTRANSFERASE, MITOCHONDRIAL"/>
    <property type="match status" value="1"/>
</dbReference>
<evidence type="ECO:0000256" key="4">
    <source>
        <dbReference type="ARBA" id="ARBA00016335"/>
    </source>
</evidence>
<accession>A0A1L5YCR7</accession>
<feature type="transmembrane region" description="Helical" evidence="14">
    <location>
        <begin position="188"/>
        <end position="208"/>
    </location>
</feature>
<name>A0A1L5YCR7_9EUKA</name>
<protein>
    <recommendedName>
        <fullName evidence="12">Protoheme IX farnesyltransferase</fullName>
    </recommendedName>
    <alternativeName>
        <fullName evidence="13">Heme B farnesyltransferase</fullName>
    </alternativeName>
    <alternativeName>
        <fullName evidence="11">Heme O synthase</fullName>
    </alternativeName>
    <alternativeName>
        <fullName evidence="4">Protoheme IX farnesyltransferase, mitochondrial</fullName>
    </alternativeName>
</protein>
<evidence type="ECO:0000256" key="1">
    <source>
        <dbReference type="ARBA" id="ARBA00004651"/>
    </source>
</evidence>
<dbReference type="Gene3D" id="1.10.357.140">
    <property type="entry name" value="UbiA prenyltransferase"/>
    <property type="match status" value="1"/>
</dbReference>
<dbReference type="Pfam" id="PF01040">
    <property type="entry name" value="UbiA"/>
    <property type="match status" value="1"/>
</dbReference>
<dbReference type="NCBIfam" id="TIGR01473">
    <property type="entry name" value="cyoE_ctaB"/>
    <property type="match status" value="1"/>
</dbReference>
<evidence type="ECO:0000313" key="16">
    <source>
        <dbReference type="EMBL" id="AQX45263.1"/>
    </source>
</evidence>
<evidence type="ECO:0000256" key="2">
    <source>
        <dbReference type="ARBA" id="ARBA00004919"/>
    </source>
</evidence>
<feature type="transmembrane region" description="Helical" evidence="14">
    <location>
        <begin position="133"/>
        <end position="153"/>
    </location>
</feature>
<dbReference type="InterPro" id="IPR006369">
    <property type="entry name" value="Protohaem_IX_farnesylTrfase"/>
</dbReference>
<dbReference type="EMBL" id="KY124271">
    <property type="protein sequence ID" value="AQX45263.1"/>
    <property type="molecule type" value="Genomic_DNA"/>
</dbReference>
<dbReference type="GO" id="GO:0005886">
    <property type="term" value="C:plasma membrane"/>
    <property type="evidence" value="ECO:0007669"/>
    <property type="project" value="UniProtKB-SubCell"/>
</dbReference>
<dbReference type="HAMAP" id="MF_00154">
    <property type="entry name" value="CyoE_CtaB"/>
    <property type="match status" value="1"/>
</dbReference>
<reference evidence="15" key="1">
    <citation type="journal article" date="2017" name="Protist">
        <title>Diversity of the Photosynthetic Paulinella Species, with the Description of Paulinella micropora sp. nov. and the Chromatophore Genome Sequence for strain KR01.</title>
        <authorList>
            <person name="Lhee D."/>
            <person name="Yang E.C."/>
            <person name="Kim J.I."/>
            <person name="Nakayama T."/>
            <person name="Zuccarello G."/>
            <person name="Andersen R.A."/>
            <person name="Yoon H.S."/>
        </authorList>
    </citation>
    <scope>NUCLEOTIDE SEQUENCE</scope>
    <source>
        <strain evidence="16">FK01</strain>
        <strain evidence="15">KR01</strain>
    </source>
</reference>
<evidence type="ECO:0000256" key="5">
    <source>
        <dbReference type="ARBA" id="ARBA00022475"/>
    </source>
</evidence>
<feature type="transmembrane region" description="Helical" evidence="14">
    <location>
        <begin position="65"/>
        <end position="85"/>
    </location>
</feature>
<feature type="transmembrane region" description="Helical" evidence="14">
    <location>
        <begin position="228"/>
        <end position="250"/>
    </location>
</feature>
<dbReference type="InterPro" id="IPR044878">
    <property type="entry name" value="UbiA_sf"/>
</dbReference>
<evidence type="ECO:0000256" key="3">
    <source>
        <dbReference type="ARBA" id="ARBA00005985"/>
    </source>
</evidence>
<gene>
    <name evidence="15" type="primary">ctaB</name>
    <name evidence="15" type="ORF">PCKR_731</name>
    <name evidence="16" type="ORF">PFK_731</name>
</gene>
<comment type="subcellular location">
    <subcellularLocation>
        <location evidence="1">Cell membrane</location>
        <topology evidence="1">Multi-pass membrane protein</topology>
    </subcellularLocation>
</comment>
<feature type="transmembrane region" description="Helical" evidence="14">
    <location>
        <begin position="288"/>
        <end position="306"/>
    </location>
</feature>
<keyword evidence="7 14" id="KW-0812">Transmembrane</keyword>
<evidence type="ECO:0000256" key="14">
    <source>
        <dbReference type="SAM" id="Phobius"/>
    </source>
</evidence>
<keyword evidence="8 14" id="KW-1133">Transmembrane helix</keyword>
<dbReference type="GO" id="GO:0006783">
    <property type="term" value="P:heme biosynthetic process"/>
    <property type="evidence" value="ECO:0007669"/>
    <property type="project" value="UniProtKB-KW"/>
</dbReference>
<feature type="transmembrane region" description="Helical" evidence="14">
    <location>
        <begin position="256"/>
        <end position="276"/>
    </location>
</feature>
<dbReference type="GO" id="GO:0008495">
    <property type="term" value="F:protoheme IX farnesyltransferase activity"/>
    <property type="evidence" value="ECO:0007669"/>
    <property type="project" value="InterPro"/>
</dbReference>
<sequence length="329" mass="35713">MMPNIISPSVTSITPSRDEIVPSRKKLKLPPWLEIAKPRLIPLLLATTLGGMALSERWPSYSCTVATLIGGTLAAAAAGTLNCIWERELDGRMKRTSNRALPSGRISTTTAFTGAILSGIASLIILIRGVNYLAAALSFLGICSYVILYTMLLKPRTSQNIVIGGIAGAIPPLVGTAAAGHIGMGGWWLFSLIMVWTPAHFWSLGLLLKEDYQSVGVPMLPVVKGTRVTANAITRYGWVTILISGLGVLILPQGGIFYGLILFPLNGRLLQLLYSLKRNPNNLFHAKSLFRWSILYLFCICFLLILSRSPQAASFSQQTLTLIISNWSS</sequence>
<proteinExistence type="inferred from homology"/>
<dbReference type="CDD" id="cd13957">
    <property type="entry name" value="PT_UbiA_Cox10"/>
    <property type="match status" value="1"/>
</dbReference>
<evidence type="ECO:0000256" key="7">
    <source>
        <dbReference type="ARBA" id="ARBA00022692"/>
    </source>
</evidence>
<keyword evidence="6 15" id="KW-0808">Transferase</keyword>
<dbReference type="InterPro" id="IPR000537">
    <property type="entry name" value="UbiA_prenyltransferase"/>
</dbReference>
<keyword evidence="9" id="KW-0350">Heme biosynthesis</keyword>
<keyword evidence="10 14" id="KW-0472">Membrane</keyword>
<dbReference type="AlphaFoldDB" id="A0A1L5YCR7"/>
<evidence type="ECO:0000256" key="11">
    <source>
        <dbReference type="ARBA" id="ARBA00030253"/>
    </source>
</evidence>
<comment type="pathway">
    <text evidence="2">Porphyrin-containing compound metabolism; heme O biosynthesis; heme O from protoheme: step 1/1.</text>
</comment>
<feature type="transmembrane region" description="Helical" evidence="14">
    <location>
        <begin position="106"/>
        <end position="127"/>
    </location>
</feature>
<dbReference type="NCBIfam" id="NF003349">
    <property type="entry name" value="PRK04375.1-2"/>
    <property type="match status" value="1"/>
</dbReference>
<evidence type="ECO:0000256" key="9">
    <source>
        <dbReference type="ARBA" id="ARBA00023133"/>
    </source>
</evidence>
<comment type="similarity">
    <text evidence="3">Belongs to the UbiA prenyltransferase family.</text>
</comment>
<keyword evidence="5" id="KW-1003">Cell membrane</keyword>
<organism evidence="15">
    <name type="scientific">Paulinella micropora</name>
    <dbReference type="NCBI Taxonomy" id="1928728"/>
    <lineage>
        <taxon>Eukaryota</taxon>
        <taxon>Sar</taxon>
        <taxon>Rhizaria</taxon>
        <taxon>Cercozoa</taxon>
        <taxon>Imbricatea</taxon>
        <taxon>Silicofilosea</taxon>
        <taxon>Euglyphida</taxon>
        <taxon>Paulinellidae</taxon>
        <taxon>Paulinella</taxon>
    </lineage>
</organism>
<evidence type="ECO:0000256" key="12">
    <source>
        <dbReference type="ARBA" id="ARBA00040810"/>
    </source>
</evidence>